<gene>
    <name evidence="1" type="ORF">CCS41_14975</name>
</gene>
<accession>A0A2U8I9H7</accession>
<protein>
    <submittedName>
        <fullName evidence="1">Uncharacterized protein</fullName>
    </submittedName>
</protein>
<dbReference type="KEGG" id="fsm:CCS41_14975"/>
<reference evidence="1 2" key="1">
    <citation type="submission" date="2017-05" db="EMBL/GenBank/DDBJ databases">
        <title>Genome sequence of Candidatus Fukatsuia symbiotica and Candidatus Hamiltonella defensa from Acyrthosiphon pisum strain 5D.</title>
        <authorList>
            <person name="Patel V.A."/>
            <person name="Chevignon G."/>
            <person name="Russell J.A."/>
            <person name="Oliver K.M."/>
        </authorList>
    </citation>
    <scope>NUCLEOTIDE SEQUENCE [LARGE SCALE GENOMIC DNA]</scope>
    <source>
        <strain evidence="1 2">5D</strain>
        <plasmid evidence="2">p5d_fsymbiotica-3</plasmid>
    </source>
</reference>
<dbReference type="Proteomes" id="UP000261875">
    <property type="component" value="Plasmid p5D_Fsymbiotica-3"/>
</dbReference>
<geneLocation type="plasmid" evidence="2">
    <name>p5d_fsymbiotica-3</name>
</geneLocation>
<organism evidence="1 2">
    <name type="scientific">Candidatus Fukatsuia symbiotica</name>
    <dbReference type="NCBI Taxonomy" id="1878942"/>
    <lineage>
        <taxon>Bacteria</taxon>
        <taxon>Pseudomonadati</taxon>
        <taxon>Pseudomonadota</taxon>
        <taxon>Gammaproteobacteria</taxon>
        <taxon>Enterobacterales</taxon>
        <taxon>Yersiniaceae</taxon>
        <taxon>Candidatus Fukatsuia</taxon>
    </lineage>
</organism>
<keyword evidence="2" id="KW-1185">Reference proteome</keyword>
<dbReference type="AlphaFoldDB" id="A0A2U8I9H7"/>
<keyword evidence="1" id="KW-0614">Plasmid</keyword>
<evidence type="ECO:0000313" key="2">
    <source>
        <dbReference type="Proteomes" id="UP000261875"/>
    </source>
</evidence>
<evidence type="ECO:0000313" key="1">
    <source>
        <dbReference type="EMBL" id="AWK15708.1"/>
    </source>
</evidence>
<sequence>MPIQQTAEMTQPEMAFSDAHSPVYYTGKTKAAIPHFKRSVNYLKFKQEYEQSIQSIIDFYNQHAPNLGQDEITTDLPESLRKKSTVENMFMQFKMALFDVKNFDRLHHLYQAKRPIEEIAQSLQEEGSIPTVTKLDEIRELARKIMMCGSGVHSHIIGTKLSLTGSSGELSDNFSAYKNTIAHAVITESTSRHFINPFYEIHVFNEYWNHFSKILGIASIEDKSYANFFTNGADIQACQNALQQALTPFNITDKLATDHWNNLRSVIGDATEWGQINDILAGLKSSYKPINVYSLIEESVDSPDKYRLRQDKTWLQVEIARQLSLLPSQISWLNWTPIAVEGNRLLRIGDLFWQEIDGELSPPKIEDLVGYAGQVAYAQLIDGIARAKEQDAIWLSELDPQYLQVTNTKDIALFFSKLGDERFIRYAMNNLNWFKKLTVPAPLLIKTLSKISDGEVANIDTGFLYSMSLKEIKKFFEYWESNAIKPWRAPFGKRKILYVKMIFCTD</sequence>
<name>A0A2U8I9H7_9GAMM</name>
<proteinExistence type="predicted"/>
<dbReference type="EMBL" id="CP021662">
    <property type="protein sequence ID" value="AWK15708.1"/>
    <property type="molecule type" value="Genomic_DNA"/>
</dbReference>
<dbReference type="RefSeq" id="WP_162860136.1">
    <property type="nucleotide sequence ID" value="NZ_CP021662.1"/>
</dbReference>